<evidence type="ECO:0000313" key="5">
    <source>
        <dbReference type="Proteomes" id="UP001430990"/>
    </source>
</evidence>
<evidence type="ECO:0000259" key="3">
    <source>
        <dbReference type="Pfam" id="PF25917"/>
    </source>
</evidence>
<reference evidence="4" key="1">
    <citation type="submission" date="2021-11" db="EMBL/GenBank/DDBJ databases">
        <title>Australian commercial rhizobial inoculants.</title>
        <authorList>
            <person name="Kohlmeier M.G."/>
            <person name="O'Hara G.W."/>
            <person name="Colombi E."/>
            <person name="Ramsay J.P."/>
            <person name="Terpolilli J."/>
        </authorList>
    </citation>
    <scope>NUCLEOTIDE SEQUENCE</scope>
    <source>
        <strain evidence="4">CC829</strain>
    </source>
</reference>
<feature type="transmembrane region" description="Helical" evidence="2">
    <location>
        <begin position="51"/>
        <end position="73"/>
    </location>
</feature>
<keyword evidence="2" id="KW-0472">Membrane</keyword>
<dbReference type="PANTHER" id="PTHR30386">
    <property type="entry name" value="MEMBRANE FUSION SUBUNIT OF EMRAB-TOLC MULTIDRUG EFFLUX PUMP"/>
    <property type="match status" value="1"/>
</dbReference>
<dbReference type="PANTHER" id="PTHR30386:SF19">
    <property type="entry name" value="MULTIDRUG EXPORT PROTEIN EMRA-RELATED"/>
    <property type="match status" value="1"/>
</dbReference>
<feature type="domain" description="Multidrug resistance protein MdtA-like barrel-sandwich hybrid" evidence="3">
    <location>
        <begin position="85"/>
        <end position="267"/>
    </location>
</feature>
<proteinExistence type="predicted"/>
<dbReference type="EMBL" id="CP088100">
    <property type="protein sequence ID" value="UFW89088.1"/>
    <property type="molecule type" value="Genomic_DNA"/>
</dbReference>
<accession>A0ABY3QSX3</accession>
<evidence type="ECO:0000256" key="2">
    <source>
        <dbReference type="SAM" id="Phobius"/>
    </source>
</evidence>
<dbReference type="SUPFAM" id="SSF111369">
    <property type="entry name" value="HlyD-like secretion proteins"/>
    <property type="match status" value="2"/>
</dbReference>
<evidence type="ECO:0000313" key="4">
    <source>
        <dbReference type="EMBL" id="UFW89088.1"/>
    </source>
</evidence>
<comment type="subcellular location">
    <subcellularLocation>
        <location evidence="1">Cell envelope</location>
    </subcellularLocation>
</comment>
<dbReference type="InterPro" id="IPR050739">
    <property type="entry name" value="MFP"/>
</dbReference>
<dbReference type="Pfam" id="PF25917">
    <property type="entry name" value="BSH_RND"/>
    <property type="match status" value="1"/>
</dbReference>
<dbReference type="InterPro" id="IPR058625">
    <property type="entry name" value="MdtA-like_BSH"/>
</dbReference>
<dbReference type="Gene3D" id="1.10.287.470">
    <property type="entry name" value="Helix hairpin bin"/>
    <property type="match status" value="2"/>
</dbReference>
<sequence length="390" mass="42113">MDQNLNVSLKDKSIPEPAIGNMEPRLPVAAPSLSATPELDRSRVFSHRRRALLFLLAVAATVLAWWISGHLFAYTDDAYVTSDVLSITPEVTGPIAAVLVKDNEWVKRGTLLFTIDPVPFRLAVEQARAQEARTEAQLPVDRAQLQVLQAQKEAAGAAERLAAANLRRDTPLAQSGTISAQALDTTRTTEEQSAAQQHAAEAALQKESETLSLDKAAVSSAHAARLLAEWRLGCTKVVAPVDGFVTHLAIQTGDMVSTSQAAVAIVDGNAWRVVANYKEYYLRHLHPGGLAWIWLDSHPWHLYRARIQGLAHGISRQQGSETLVPYVSPTVTGFACNDGFQFDSRCSNLLGATNSSWASTPASWSSTDWENLDDAAPDIGPATHTASPGA</sequence>
<name>A0ABY3QSX3_9BRAD</name>
<dbReference type="Proteomes" id="UP001430990">
    <property type="component" value="Chromosome"/>
</dbReference>
<gene>
    <name evidence="4" type="ORF">BjapCC829_11500</name>
</gene>
<dbReference type="Gene3D" id="2.40.50.100">
    <property type="match status" value="1"/>
</dbReference>
<keyword evidence="5" id="KW-1185">Reference proteome</keyword>
<dbReference type="Gene3D" id="2.40.30.170">
    <property type="match status" value="1"/>
</dbReference>
<keyword evidence="2" id="KW-0812">Transmembrane</keyword>
<dbReference type="RefSeq" id="WP_063984878.1">
    <property type="nucleotide sequence ID" value="NZ_CP088100.1"/>
</dbReference>
<protein>
    <submittedName>
        <fullName evidence="4">HlyD family secretion protein</fullName>
    </submittedName>
</protein>
<organism evidence="4 5">
    <name type="scientific">Bradyrhizobium barranii</name>
    <dbReference type="NCBI Taxonomy" id="2992140"/>
    <lineage>
        <taxon>Bacteria</taxon>
        <taxon>Pseudomonadati</taxon>
        <taxon>Pseudomonadota</taxon>
        <taxon>Alphaproteobacteria</taxon>
        <taxon>Hyphomicrobiales</taxon>
        <taxon>Nitrobacteraceae</taxon>
        <taxon>Bradyrhizobium</taxon>
    </lineage>
</organism>
<keyword evidence="2" id="KW-1133">Transmembrane helix</keyword>
<evidence type="ECO:0000256" key="1">
    <source>
        <dbReference type="ARBA" id="ARBA00004196"/>
    </source>
</evidence>